<gene>
    <name evidence="5" type="primary">vapC</name>
    <name evidence="7" type="ORF">LRX75_12355</name>
</gene>
<dbReference type="GO" id="GO:0045926">
    <property type="term" value="P:negative regulation of growth"/>
    <property type="evidence" value="ECO:0007669"/>
    <property type="project" value="UniProtKB-ARBA"/>
</dbReference>
<evidence type="ECO:0000256" key="4">
    <source>
        <dbReference type="ARBA" id="ARBA00022801"/>
    </source>
</evidence>
<dbReference type="HAMAP" id="MF_00265">
    <property type="entry name" value="VapC_Nob1"/>
    <property type="match status" value="1"/>
</dbReference>
<dbReference type="EC" id="3.1.-.-" evidence="5"/>
<name>A0A9X1T0T7_9HYPH</name>
<keyword evidence="2 5" id="KW-0540">Nuclease</keyword>
<comment type="cofactor">
    <cofactor evidence="5">
        <name>Mg(2+)</name>
        <dbReference type="ChEBI" id="CHEBI:18420"/>
    </cofactor>
</comment>
<dbReference type="GO" id="GO:0016788">
    <property type="term" value="F:hydrolase activity, acting on ester bonds"/>
    <property type="evidence" value="ECO:0007669"/>
    <property type="project" value="InterPro"/>
</dbReference>
<keyword evidence="3 5" id="KW-0479">Metal-binding</keyword>
<dbReference type="NCBIfam" id="TIGR00028">
    <property type="entry name" value="Mtu_PIN_fam"/>
    <property type="match status" value="1"/>
</dbReference>
<evidence type="ECO:0000313" key="8">
    <source>
        <dbReference type="Proteomes" id="UP001139089"/>
    </source>
</evidence>
<keyword evidence="5" id="KW-0460">Magnesium</keyword>
<evidence type="ECO:0000256" key="2">
    <source>
        <dbReference type="ARBA" id="ARBA00022722"/>
    </source>
</evidence>
<dbReference type="SUPFAM" id="SSF88723">
    <property type="entry name" value="PIN domain-like"/>
    <property type="match status" value="1"/>
</dbReference>
<keyword evidence="8" id="KW-1185">Reference proteome</keyword>
<reference evidence="7" key="1">
    <citation type="submission" date="2021-12" db="EMBL/GenBank/DDBJ databases">
        <authorList>
            <person name="Li Y."/>
        </authorList>
    </citation>
    <scope>NUCLEOTIDE SEQUENCE</scope>
    <source>
        <strain evidence="7">DKSPLA3</strain>
    </source>
</reference>
<dbReference type="GO" id="GO:0000287">
    <property type="term" value="F:magnesium ion binding"/>
    <property type="evidence" value="ECO:0007669"/>
    <property type="project" value="UniProtKB-UniRule"/>
</dbReference>
<protein>
    <recommendedName>
        <fullName evidence="5">Ribonuclease VapC</fullName>
        <shortName evidence="5">RNase VapC</shortName>
        <ecNumber evidence="5">3.1.-.-</ecNumber>
    </recommendedName>
    <alternativeName>
        <fullName evidence="5">Toxin VapC</fullName>
    </alternativeName>
</protein>
<comment type="caution">
    <text evidence="7">The sequence shown here is derived from an EMBL/GenBank/DDBJ whole genome shotgun (WGS) entry which is preliminary data.</text>
</comment>
<dbReference type="EMBL" id="JAJOZR010000007">
    <property type="protein sequence ID" value="MCD7109827.1"/>
    <property type="molecule type" value="Genomic_DNA"/>
</dbReference>
<evidence type="ECO:0000256" key="3">
    <source>
        <dbReference type="ARBA" id="ARBA00022723"/>
    </source>
</evidence>
<dbReference type="GO" id="GO:0004540">
    <property type="term" value="F:RNA nuclease activity"/>
    <property type="evidence" value="ECO:0007669"/>
    <property type="project" value="InterPro"/>
</dbReference>
<dbReference type="AlphaFoldDB" id="A0A9X1T0T7"/>
<dbReference type="GO" id="GO:0090729">
    <property type="term" value="F:toxin activity"/>
    <property type="evidence" value="ECO:0007669"/>
    <property type="project" value="UniProtKB-KW"/>
</dbReference>
<evidence type="ECO:0000259" key="6">
    <source>
        <dbReference type="Pfam" id="PF01850"/>
    </source>
</evidence>
<dbReference type="InterPro" id="IPR029060">
    <property type="entry name" value="PIN-like_dom_sf"/>
</dbReference>
<keyword evidence="4 5" id="KW-0378">Hydrolase</keyword>
<evidence type="ECO:0000313" key="7">
    <source>
        <dbReference type="EMBL" id="MCD7109827.1"/>
    </source>
</evidence>
<sequence length="143" mass="15769">MIFLLDVNLLIALADEKHAHHDRAKAWFGTDVLDGWATCPITENGLIRILSNSAYNHSMHHCAEAEAVLSSLRFRGHHHFWADDISLTNHAIFDLRGLSSKDSTDTYLLGLARSKGGKLATFDRRLSTQAVIGGAEALHVIPT</sequence>
<dbReference type="InterPro" id="IPR002716">
    <property type="entry name" value="PIN_dom"/>
</dbReference>
<comment type="function">
    <text evidence="5">Toxic component of a toxin-antitoxin (TA) system. An RNase.</text>
</comment>
<keyword evidence="5" id="KW-0800">Toxin</keyword>
<proteinExistence type="inferred from homology"/>
<dbReference type="Gene3D" id="3.40.50.1010">
    <property type="entry name" value="5'-nuclease"/>
    <property type="match status" value="1"/>
</dbReference>
<feature type="domain" description="PIN" evidence="6">
    <location>
        <begin position="4"/>
        <end position="127"/>
    </location>
</feature>
<organism evidence="7 8">
    <name type="scientific">Rhizobium quercicola</name>
    <dbReference type="NCBI Taxonomy" id="2901226"/>
    <lineage>
        <taxon>Bacteria</taxon>
        <taxon>Pseudomonadati</taxon>
        <taxon>Pseudomonadota</taxon>
        <taxon>Alphaproteobacteria</taxon>
        <taxon>Hyphomicrobiales</taxon>
        <taxon>Rhizobiaceae</taxon>
        <taxon>Rhizobium/Agrobacterium group</taxon>
        <taxon>Rhizobium</taxon>
    </lineage>
</organism>
<dbReference type="Proteomes" id="UP001139089">
    <property type="component" value="Unassembled WGS sequence"/>
</dbReference>
<dbReference type="RefSeq" id="WP_231814747.1">
    <property type="nucleotide sequence ID" value="NZ_JAJOZR010000007.1"/>
</dbReference>
<evidence type="ECO:0000256" key="1">
    <source>
        <dbReference type="ARBA" id="ARBA00022649"/>
    </source>
</evidence>
<evidence type="ECO:0000256" key="5">
    <source>
        <dbReference type="HAMAP-Rule" id="MF_00265"/>
    </source>
</evidence>
<dbReference type="Pfam" id="PF01850">
    <property type="entry name" value="PIN"/>
    <property type="match status" value="1"/>
</dbReference>
<comment type="similarity">
    <text evidence="5">Belongs to the PINc/VapC protein family.</text>
</comment>
<dbReference type="InterPro" id="IPR022907">
    <property type="entry name" value="VapC_family"/>
</dbReference>
<dbReference type="InterPro" id="IPR006226">
    <property type="entry name" value="Mtu_PIN"/>
</dbReference>
<feature type="binding site" evidence="5">
    <location>
        <position position="6"/>
    </location>
    <ligand>
        <name>Mg(2+)</name>
        <dbReference type="ChEBI" id="CHEBI:18420"/>
    </ligand>
</feature>
<keyword evidence="1 5" id="KW-1277">Toxin-antitoxin system</keyword>
<feature type="binding site" evidence="5">
    <location>
        <position position="105"/>
    </location>
    <ligand>
        <name>Mg(2+)</name>
        <dbReference type="ChEBI" id="CHEBI:18420"/>
    </ligand>
</feature>
<accession>A0A9X1T0T7</accession>